<accession>A0ABW5VZU3</accession>
<keyword evidence="6 8" id="KW-1133">Transmembrane helix</keyword>
<evidence type="ECO:0000259" key="9">
    <source>
        <dbReference type="PROSITE" id="PS50850"/>
    </source>
</evidence>
<name>A0ABW5VZU3_9MICO</name>
<keyword evidence="3" id="KW-0813">Transport</keyword>
<dbReference type="NCBIfam" id="TIGR00710">
    <property type="entry name" value="efflux_Bcr_CflA"/>
    <property type="match status" value="1"/>
</dbReference>
<feature type="transmembrane region" description="Helical" evidence="8">
    <location>
        <begin position="218"/>
        <end position="240"/>
    </location>
</feature>
<feature type="transmembrane region" description="Helical" evidence="8">
    <location>
        <begin position="81"/>
        <end position="102"/>
    </location>
</feature>
<dbReference type="PROSITE" id="PS00216">
    <property type="entry name" value="SUGAR_TRANSPORT_1"/>
    <property type="match status" value="1"/>
</dbReference>
<organism evidence="10 11">
    <name type="scientific">Promicromonospora vindobonensis</name>
    <dbReference type="NCBI Taxonomy" id="195748"/>
    <lineage>
        <taxon>Bacteria</taxon>
        <taxon>Bacillati</taxon>
        <taxon>Actinomycetota</taxon>
        <taxon>Actinomycetes</taxon>
        <taxon>Micrococcales</taxon>
        <taxon>Promicromonosporaceae</taxon>
        <taxon>Promicromonospora</taxon>
    </lineage>
</organism>
<evidence type="ECO:0000256" key="4">
    <source>
        <dbReference type="ARBA" id="ARBA00022475"/>
    </source>
</evidence>
<dbReference type="PANTHER" id="PTHR23502">
    <property type="entry name" value="MAJOR FACILITATOR SUPERFAMILY"/>
    <property type="match status" value="1"/>
</dbReference>
<comment type="similarity">
    <text evidence="2">Belongs to the major facilitator superfamily. Bcr/CmlA family.</text>
</comment>
<dbReference type="InterPro" id="IPR020846">
    <property type="entry name" value="MFS_dom"/>
</dbReference>
<dbReference type="SUPFAM" id="SSF103473">
    <property type="entry name" value="MFS general substrate transporter"/>
    <property type="match status" value="1"/>
</dbReference>
<dbReference type="Gene3D" id="1.20.1720.10">
    <property type="entry name" value="Multidrug resistance protein D"/>
    <property type="match status" value="1"/>
</dbReference>
<dbReference type="InterPro" id="IPR011701">
    <property type="entry name" value="MFS"/>
</dbReference>
<dbReference type="PROSITE" id="PS50850">
    <property type="entry name" value="MFS"/>
    <property type="match status" value="1"/>
</dbReference>
<reference evidence="11" key="1">
    <citation type="journal article" date="2019" name="Int. J. Syst. Evol. Microbiol.">
        <title>The Global Catalogue of Microorganisms (GCM) 10K type strain sequencing project: providing services to taxonomists for standard genome sequencing and annotation.</title>
        <authorList>
            <consortium name="The Broad Institute Genomics Platform"/>
            <consortium name="The Broad Institute Genome Sequencing Center for Infectious Disease"/>
            <person name="Wu L."/>
            <person name="Ma J."/>
        </authorList>
    </citation>
    <scope>NUCLEOTIDE SEQUENCE [LARGE SCALE GENOMIC DNA]</scope>
    <source>
        <strain evidence="11">CCM 7044</strain>
    </source>
</reference>
<evidence type="ECO:0000256" key="7">
    <source>
        <dbReference type="ARBA" id="ARBA00023136"/>
    </source>
</evidence>
<feature type="transmembrane region" description="Helical" evidence="8">
    <location>
        <begin position="12"/>
        <end position="30"/>
    </location>
</feature>
<evidence type="ECO:0000256" key="6">
    <source>
        <dbReference type="ARBA" id="ARBA00022989"/>
    </source>
</evidence>
<feature type="transmembrane region" description="Helical" evidence="8">
    <location>
        <begin position="252"/>
        <end position="273"/>
    </location>
</feature>
<feature type="transmembrane region" description="Helical" evidence="8">
    <location>
        <begin position="108"/>
        <end position="127"/>
    </location>
</feature>
<proteinExistence type="inferred from homology"/>
<evidence type="ECO:0000256" key="8">
    <source>
        <dbReference type="SAM" id="Phobius"/>
    </source>
</evidence>
<keyword evidence="7 8" id="KW-0472">Membrane</keyword>
<evidence type="ECO:0000313" key="10">
    <source>
        <dbReference type="EMBL" id="MFD2796536.1"/>
    </source>
</evidence>
<feature type="transmembrane region" description="Helical" evidence="8">
    <location>
        <begin position="345"/>
        <end position="367"/>
    </location>
</feature>
<comment type="subcellular location">
    <subcellularLocation>
        <location evidence="1">Cell membrane</location>
        <topology evidence="1">Multi-pass membrane protein</topology>
    </subcellularLocation>
</comment>
<dbReference type="EMBL" id="JBHUOG010000002">
    <property type="protein sequence ID" value="MFD2796536.1"/>
    <property type="molecule type" value="Genomic_DNA"/>
</dbReference>
<evidence type="ECO:0000256" key="5">
    <source>
        <dbReference type="ARBA" id="ARBA00022692"/>
    </source>
</evidence>
<protein>
    <submittedName>
        <fullName evidence="10">Bcr/CflA family efflux MFS transporter</fullName>
    </submittedName>
</protein>
<feature type="transmembrane region" description="Helical" evidence="8">
    <location>
        <begin position="373"/>
        <end position="393"/>
    </location>
</feature>
<feature type="transmembrane region" description="Helical" evidence="8">
    <location>
        <begin position="139"/>
        <end position="164"/>
    </location>
</feature>
<dbReference type="Pfam" id="PF07690">
    <property type="entry name" value="MFS_1"/>
    <property type="match status" value="1"/>
</dbReference>
<dbReference type="InterPro" id="IPR005829">
    <property type="entry name" value="Sugar_transporter_CS"/>
</dbReference>
<dbReference type="RefSeq" id="WP_377188295.1">
    <property type="nucleotide sequence ID" value="NZ_JBHUOG010000002.1"/>
</dbReference>
<comment type="caution">
    <text evidence="10">The sequence shown here is derived from an EMBL/GenBank/DDBJ whole genome shotgun (WGS) entry which is preliminary data.</text>
</comment>
<feature type="transmembrane region" description="Helical" evidence="8">
    <location>
        <begin position="170"/>
        <end position="189"/>
    </location>
</feature>
<dbReference type="InterPro" id="IPR036259">
    <property type="entry name" value="MFS_trans_sf"/>
</dbReference>
<gene>
    <name evidence="10" type="ORF">ACFS27_23445</name>
</gene>
<feature type="transmembrane region" description="Helical" evidence="8">
    <location>
        <begin position="280"/>
        <end position="300"/>
    </location>
</feature>
<evidence type="ECO:0000256" key="1">
    <source>
        <dbReference type="ARBA" id="ARBA00004651"/>
    </source>
</evidence>
<dbReference type="Proteomes" id="UP001597479">
    <property type="component" value="Unassembled WGS sequence"/>
</dbReference>
<sequence>MTTARADTVRQAGLLVVVLGLLTTLGPLSIDLYLPAFPALQRQFGADDGAVQLTLAGMTVGLALGNLVTGAWSDRVGRRRPLLVATSLHVVVTFACAVAPTIEALTALRVIQGVAAAGSSVLVLAIARDVSDGPALVRLVSRITLVTTTVPLLAPVAGAALLPLVGWRGIFAVLGVFAALVLAVTAAAVPETRRTLGSDDRSPLSRALAVLRDPGFRIATLLGAMTYAGVYAYVAASPLLLQGVHGISPTQFAIVFLANSLGLVVGVQTSAVLHRRRPHAPVLAGFAALTAVAAIAIVPLQHAGAGIAGLLGCLWLFVMGCGGCFAGAAGRALRDQSAQAGTATSVYGFSTFAAAGLVAPVAGAIGLRDATPTAAVLAATAVVGTTAAVLMFVRDRP</sequence>
<evidence type="ECO:0000256" key="3">
    <source>
        <dbReference type="ARBA" id="ARBA00022448"/>
    </source>
</evidence>
<evidence type="ECO:0000256" key="2">
    <source>
        <dbReference type="ARBA" id="ARBA00006236"/>
    </source>
</evidence>
<keyword evidence="4" id="KW-1003">Cell membrane</keyword>
<dbReference type="PANTHER" id="PTHR23502:SF132">
    <property type="entry name" value="POLYAMINE TRANSPORTER 2-RELATED"/>
    <property type="match status" value="1"/>
</dbReference>
<feature type="domain" description="Major facilitator superfamily (MFS) profile" evidence="9">
    <location>
        <begin position="15"/>
        <end position="396"/>
    </location>
</feature>
<keyword evidence="5 8" id="KW-0812">Transmembrane</keyword>
<dbReference type="InterPro" id="IPR004812">
    <property type="entry name" value="Efflux_drug-R_Bcr/CmlA"/>
</dbReference>
<feature type="transmembrane region" description="Helical" evidence="8">
    <location>
        <begin position="50"/>
        <end position="69"/>
    </location>
</feature>
<evidence type="ECO:0000313" key="11">
    <source>
        <dbReference type="Proteomes" id="UP001597479"/>
    </source>
</evidence>
<feature type="transmembrane region" description="Helical" evidence="8">
    <location>
        <begin position="306"/>
        <end position="333"/>
    </location>
</feature>
<keyword evidence="11" id="KW-1185">Reference proteome</keyword>